<name>V9R727_9RICK</name>
<dbReference type="EC" id="3.4.24.-" evidence="15"/>
<dbReference type="GO" id="GO:0008270">
    <property type="term" value="F:zinc ion binding"/>
    <property type="evidence" value="ECO:0007669"/>
    <property type="project" value="UniProtKB-UniRule"/>
</dbReference>
<dbReference type="InterPro" id="IPR011546">
    <property type="entry name" value="Pept_M41_FtsH_extracell"/>
</dbReference>
<dbReference type="CDD" id="cd19501">
    <property type="entry name" value="RecA-like_FtsH"/>
    <property type="match status" value="1"/>
</dbReference>
<comment type="similarity">
    <text evidence="14 15">In the central section; belongs to the AAA ATPase family.</text>
</comment>
<dbReference type="KEGG" id="emr:EMUR_04465"/>
<feature type="active site" evidence="15">
    <location>
        <position position="419"/>
    </location>
</feature>
<dbReference type="GO" id="GO:0005886">
    <property type="term" value="C:plasma membrane"/>
    <property type="evidence" value="ECO:0007669"/>
    <property type="project" value="UniProtKB-SubCell"/>
</dbReference>
<evidence type="ECO:0000256" key="3">
    <source>
        <dbReference type="ARBA" id="ARBA00022475"/>
    </source>
</evidence>
<dbReference type="Gene3D" id="3.40.50.300">
    <property type="entry name" value="P-loop containing nucleotide triphosphate hydrolases"/>
    <property type="match status" value="1"/>
</dbReference>
<evidence type="ECO:0000256" key="1">
    <source>
        <dbReference type="ARBA" id="ARBA00004370"/>
    </source>
</evidence>
<evidence type="ECO:0000259" key="17">
    <source>
        <dbReference type="SMART" id="SM00382"/>
    </source>
</evidence>
<dbReference type="EMBL" id="CP006917">
    <property type="protein sequence ID" value="AHC39585.1"/>
    <property type="molecule type" value="Genomic_DNA"/>
</dbReference>
<dbReference type="InterPro" id="IPR027417">
    <property type="entry name" value="P-loop_NTPase"/>
</dbReference>
<accession>V9R727</accession>
<sequence>MRKIIEGLAIWVIVIVLVAAAYVQFNDKIINGNTIKLPFSEFLNKIDNNEVESVNISERNITGKLRDSSKFQTTGVVYDSLIKTLHSKQVTFTFLPEDTFLGILSNILISWFPMLLLVIIWFIFLKRMQIGGNRTINFSKSRAKLMTENRNKVTFNDVAGIDEAKEELIEIVDFLKHRQRFQKLGGKIPKGCLLIGSPGTGKTLLARAIAGEANVPFFSISGSDFVEMFVGVGASRVRDMFEQGKKNAPCIIFIDEIDAVGRHRGIGLGGGNDEREQTLNQLLVEMDGFESNEGVIIIAATNRPDVLDSALLRPGRFDRQVTIGIPDINGREKIINVHIKKVPTAPDVDIRTIARGTPGFSGADLANLINEAALIAARLNKKIVTMSDFEYARDKVMMGAERKSLMMTEEEKRLTAYHEAGHAIIAFFTEASDPIHKATIIPRGRSLGLVMRLPESDRVSHTREKMIADLTVAMGGRASEELIFGYHKVTSGASSDIKQATDLAKAMVMKWGMSDKVGPLYHSDDKSETISNNLANLIDEEVKSIVTSALERAKSLLNEHLESLHIVAKNLLEFETLTGEDIKNIINGKELTKDNVDESQILKRSFASKEQ</sequence>
<feature type="binding site" evidence="15">
    <location>
        <position position="422"/>
    </location>
    <ligand>
        <name>Zn(2+)</name>
        <dbReference type="ChEBI" id="CHEBI:29105"/>
        <note>catalytic</note>
    </ligand>
</feature>
<dbReference type="PROSITE" id="PS00674">
    <property type="entry name" value="AAA"/>
    <property type="match status" value="1"/>
</dbReference>
<comment type="similarity">
    <text evidence="2 15">In the C-terminal section; belongs to the peptidase M41 family.</text>
</comment>
<comment type="similarity">
    <text evidence="16">Belongs to the AAA ATPase family.</text>
</comment>
<dbReference type="AlphaFoldDB" id="V9R727"/>
<comment type="function">
    <text evidence="15">Acts as a processive, ATP-dependent zinc metallopeptidase for both cytoplasmic and membrane proteins. Plays a role in the quality control of integral membrane proteins.</text>
</comment>
<comment type="cofactor">
    <cofactor evidence="15">
        <name>Zn(2+)</name>
        <dbReference type="ChEBI" id="CHEBI:29105"/>
    </cofactor>
    <text evidence="15">Binds 1 zinc ion per subunit.</text>
</comment>
<evidence type="ECO:0000256" key="11">
    <source>
        <dbReference type="ARBA" id="ARBA00022989"/>
    </source>
</evidence>
<dbReference type="InterPro" id="IPR037219">
    <property type="entry name" value="Peptidase_M41-like"/>
</dbReference>
<feature type="domain" description="AAA+ ATPase" evidence="17">
    <location>
        <begin position="188"/>
        <end position="327"/>
    </location>
</feature>
<dbReference type="Gene3D" id="1.10.8.60">
    <property type="match status" value="1"/>
</dbReference>
<keyword evidence="11 15" id="KW-1133">Transmembrane helix</keyword>
<dbReference type="InterPro" id="IPR005936">
    <property type="entry name" value="FtsH"/>
</dbReference>
<evidence type="ECO:0000256" key="4">
    <source>
        <dbReference type="ARBA" id="ARBA00022670"/>
    </source>
</evidence>
<keyword evidence="9 15" id="KW-0862">Zinc</keyword>
<evidence type="ECO:0000256" key="12">
    <source>
        <dbReference type="ARBA" id="ARBA00023049"/>
    </source>
</evidence>
<keyword evidence="13 15" id="KW-0472">Membrane</keyword>
<dbReference type="OrthoDB" id="9809379at2"/>
<organism evidence="18 19">
    <name type="scientific">Ehrlichia muris AS145</name>
    <dbReference type="NCBI Taxonomy" id="1423892"/>
    <lineage>
        <taxon>Bacteria</taxon>
        <taxon>Pseudomonadati</taxon>
        <taxon>Pseudomonadota</taxon>
        <taxon>Alphaproteobacteria</taxon>
        <taxon>Rickettsiales</taxon>
        <taxon>Anaplasmataceae</taxon>
        <taxon>Ehrlichia</taxon>
    </lineage>
</organism>
<gene>
    <name evidence="18" type="primary">hflB</name>
    <name evidence="15" type="synonym">ftsH</name>
    <name evidence="18" type="ORF">EMUR_04465</name>
</gene>
<dbReference type="Pfam" id="PF17862">
    <property type="entry name" value="AAA_lid_3"/>
    <property type="match status" value="1"/>
</dbReference>
<dbReference type="FunFam" id="3.40.50.300:FF:000001">
    <property type="entry name" value="ATP-dependent zinc metalloprotease FtsH"/>
    <property type="match status" value="1"/>
</dbReference>
<dbReference type="InterPro" id="IPR003593">
    <property type="entry name" value="AAA+_ATPase"/>
</dbReference>
<evidence type="ECO:0000313" key="19">
    <source>
        <dbReference type="Proteomes" id="UP000018689"/>
    </source>
</evidence>
<evidence type="ECO:0000256" key="7">
    <source>
        <dbReference type="ARBA" id="ARBA00022741"/>
    </source>
</evidence>
<reference evidence="18 19" key="1">
    <citation type="journal article" date="2014" name="Genome Announc.">
        <title>Complete Genome Sequence of Ehrlichia muris Strain AS145T, a Model Monocytotropic Ehrlichia Strain.</title>
        <authorList>
            <person name="Thirumalapura N.R."/>
            <person name="Qin X."/>
            <person name="Kuriakose J.A."/>
            <person name="Walker D.H."/>
        </authorList>
    </citation>
    <scope>NUCLEOTIDE SEQUENCE [LARGE SCALE GENOMIC DNA]</scope>
    <source>
        <strain evidence="19">AS154</strain>
    </source>
</reference>
<dbReference type="MEROPS" id="M41.018"/>
<dbReference type="HOGENOM" id="CLU_000688_16_2_5"/>
<dbReference type="Gene3D" id="1.20.58.760">
    <property type="entry name" value="Peptidase M41"/>
    <property type="match status" value="1"/>
</dbReference>
<dbReference type="GO" id="GO:0030163">
    <property type="term" value="P:protein catabolic process"/>
    <property type="evidence" value="ECO:0007669"/>
    <property type="project" value="UniProtKB-UniRule"/>
</dbReference>
<dbReference type="PANTHER" id="PTHR23076:SF97">
    <property type="entry name" value="ATP-DEPENDENT ZINC METALLOPROTEASE YME1L1"/>
    <property type="match status" value="1"/>
</dbReference>
<keyword evidence="4 15" id="KW-0645">Protease</keyword>
<keyword evidence="12 15" id="KW-0482">Metalloprotease</keyword>
<keyword evidence="19" id="KW-1185">Reference proteome</keyword>
<dbReference type="NCBIfam" id="TIGR01241">
    <property type="entry name" value="FtsH_fam"/>
    <property type="match status" value="1"/>
</dbReference>
<keyword evidence="10 15" id="KW-0067">ATP-binding</keyword>
<evidence type="ECO:0000256" key="14">
    <source>
        <dbReference type="ARBA" id="ARBA00061570"/>
    </source>
</evidence>
<dbReference type="InterPro" id="IPR000642">
    <property type="entry name" value="Peptidase_M41"/>
</dbReference>
<feature type="transmembrane region" description="Helical" evidence="15">
    <location>
        <begin position="100"/>
        <end position="124"/>
    </location>
</feature>
<evidence type="ECO:0000313" key="18">
    <source>
        <dbReference type="EMBL" id="AHC39585.1"/>
    </source>
</evidence>
<dbReference type="InterPro" id="IPR003959">
    <property type="entry name" value="ATPase_AAA_core"/>
</dbReference>
<dbReference type="GO" id="GO:0004222">
    <property type="term" value="F:metalloendopeptidase activity"/>
    <property type="evidence" value="ECO:0007669"/>
    <property type="project" value="InterPro"/>
</dbReference>
<dbReference type="FunFam" id="1.20.58.760:FF:000002">
    <property type="entry name" value="ATP-dependent zinc metalloprotease FtsH"/>
    <property type="match status" value="1"/>
</dbReference>
<evidence type="ECO:0000256" key="6">
    <source>
        <dbReference type="ARBA" id="ARBA00022723"/>
    </source>
</evidence>
<comment type="subcellular location">
    <subcellularLocation>
        <location evidence="15">Cell membrane</location>
        <topology evidence="15">Multi-pass membrane protein</topology>
        <orientation evidence="15">Cytoplasmic side</orientation>
    </subcellularLocation>
    <subcellularLocation>
        <location evidence="1">Membrane</location>
    </subcellularLocation>
</comment>
<feature type="binding site" evidence="15">
    <location>
        <begin position="196"/>
        <end position="203"/>
    </location>
    <ligand>
        <name>ATP</name>
        <dbReference type="ChEBI" id="CHEBI:30616"/>
    </ligand>
</feature>
<dbReference type="GO" id="GO:0006508">
    <property type="term" value="P:proteolysis"/>
    <property type="evidence" value="ECO:0007669"/>
    <property type="project" value="UniProtKB-KW"/>
</dbReference>
<dbReference type="Pfam" id="PF00004">
    <property type="entry name" value="AAA"/>
    <property type="match status" value="1"/>
</dbReference>
<keyword evidence="3 15" id="KW-1003">Cell membrane</keyword>
<evidence type="ECO:0000256" key="10">
    <source>
        <dbReference type="ARBA" id="ARBA00022840"/>
    </source>
</evidence>
<dbReference type="SMART" id="SM00382">
    <property type="entry name" value="AAA"/>
    <property type="match status" value="1"/>
</dbReference>
<evidence type="ECO:0000256" key="13">
    <source>
        <dbReference type="ARBA" id="ARBA00023136"/>
    </source>
</evidence>
<dbReference type="STRING" id="1423892.EMUR_04465"/>
<feature type="transmembrane region" description="Helical" evidence="15">
    <location>
        <begin position="7"/>
        <end position="25"/>
    </location>
</feature>
<dbReference type="InterPro" id="IPR003960">
    <property type="entry name" value="ATPase_AAA_CS"/>
</dbReference>
<dbReference type="RefSeq" id="WP_024072468.1">
    <property type="nucleotide sequence ID" value="NC_023063.1"/>
</dbReference>
<keyword evidence="5 15" id="KW-0812">Transmembrane</keyword>
<keyword evidence="6 15" id="KW-0479">Metal-binding</keyword>
<dbReference type="PATRIC" id="fig|1423892.3.peg.915"/>
<dbReference type="SUPFAM" id="SSF52540">
    <property type="entry name" value="P-loop containing nucleoside triphosphate hydrolases"/>
    <property type="match status" value="1"/>
</dbReference>
<keyword evidence="8 15" id="KW-0378">Hydrolase</keyword>
<dbReference type="GO" id="GO:0004176">
    <property type="term" value="F:ATP-dependent peptidase activity"/>
    <property type="evidence" value="ECO:0007669"/>
    <property type="project" value="InterPro"/>
</dbReference>
<dbReference type="Gene3D" id="3.30.720.210">
    <property type="match status" value="1"/>
</dbReference>
<evidence type="ECO:0000256" key="9">
    <source>
        <dbReference type="ARBA" id="ARBA00022833"/>
    </source>
</evidence>
<dbReference type="FunFam" id="1.10.8.60:FF:000001">
    <property type="entry name" value="ATP-dependent zinc metalloprotease FtsH"/>
    <property type="match status" value="1"/>
</dbReference>
<dbReference type="InterPro" id="IPR041569">
    <property type="entry name" value="AAA_lid_3"/>
</dbReference>
<dbReference type="Pfam" id="PF01434">
    <property type="entry name" value="Peptidase_M41"/>
    <property type="match status" value="1"/>
</dbReference>
<dbReference type="PANTHER" id="PTHR23076">
    <property type="entry name" value="METALLOPROTEASE M41 FTSH"/>
    <property type="match status" value="1"/>
</dbReference>
<evidence type="ECO:0000256" key="15">
    <source>
        <dbReference type="HAMAP-Rule" id="MF_01458"/>
    </source>
</evidence>
<comment type="subunit">
    <text evidence="15">Homohexamer.</text>
</comment>
<dbReference type="HAMAP" id="MF_01458">
    <property type="entry name" value="FtsH"/>
    <property type="match status" value="1"/>
</dbReference>
<protein>
    <recommendedName>
        <fullName evidence="15">ATP-dependent zinc metalloprotease FtsH</fullName>
        <ecNumber evidence="15">3.4.24.-</ecNumber>
    </recommendedName>
</protein>
<feature type="binding site" evidence="15">
    <location>
        <position position="496"/>
    </location>
    <ligand>
        <name>Zn(2+)</name>
        <dbReference type="ChEBI" id="CHEBI:29105"/>
        <note>catalytic</note>
    </ligand>
</feature>
<keyword evidence="7 15" id="KW-0547">Nucleotide-binding</keyword>
<feature type="binding site" evidence="15">
    <location>
        <position position="418"/>
    </location>
    <ligand>
        <name>Zn(2+)</name>
        <dbReference type="ChEBI" id="CHEBI:29105"/>
        <note>catalytic</note>
    </ligand>
</feature>
<dbReference type="GO" id="GO:0005524">
    <property type="term" value="F:ATP binding"/>
    <property type="evidence" value="ECO:0007669"/>
    <property type="project" value="UniProtKB-UniRule"/>
</dbReference>
<dbReference type="Pfam" id="PF06480">
    <property type="entry name" value="FtsH_ext"/>
    <property type="match status" value="1"/>
</dbReference>
<evidence type="ECO:0000256" key="5">
    <source>
        <dbReference type="ARBA" id="ARBA00022692"/>
    </source>
</evidence>
<dbReference type="Proteomes" id="UP000018689">
    <property type="component" value="Chromosome"/>
</dbReference>
<evidence type="ECO:0000256" key="16">
    <source>
        <dbReference type="RuleBase" id="RU003651"/>
    </source>
</evidence>
<proteinExistence type="inferred from homology"/>
<dbReference type="SUPFAM" id="SSF140990">
    <property type="entry name" value="FtsH protease domain-like"/>
    <property type="match status" value="1"/>
</dbReference>
<evidence type="ECO:0000256" key="8">
    <source>
        <dbReference type="ARBA" id="ARBA00022801"/>
    </source>
</evidence>
<dbReference type="GO" id="GO:0016887">
    <property type="term" value="F:ATP hydrolysis activity"/>
    <property type="evidence" value="ECO:0007669"/>
    <property type="project" value="UniProtKB-UniRule"/>
</dbReference>
<evidence type="ECO:0000256" key="2">
    <source>
        <dbReference type="ARBA" id="ARBA00010044"/>
    </source>
</evidence>